<protein>
    <submittedName>
        <fullName evidence="2">Uncharacterized protein</fullName>
    </submittedName>
</protein>
<proteinExistence type="predicted"/>
<reference evidence="2 3" key="1">
    <citation type="submission" date="2015-10" db="EMBL/GenBank/DDBJ databases">
        <title>Draft genome sequence of Streptomyces corchorusii DSM 40340, type strain for the species Streptomyces corchorusii.</title>
        <authorList>
            <person name="Ruckert C."/>
            <person name="Winkler A."/>
            <person name="Kalinowski J."/>
            <person name="Kampfer P."/>
            <person name="Glaeser S."/>
        </authorList>
    </citation>
    <scope>NUCLEOTIDE SEQUENCE [LARGE SCALE GENOMIC DNA]</scope>
    <source>
        <strain evidence="2 3">DSM 40340</strain>
    </source>
</reference>
<dbReference type="EMBL" id="LMWP01000071">
    <property type="protein sequence ID" value="KUN15536.1"/>
    <property type="molecule type" value="Genomic_DNA"/>
</dbReference>
<evidence type="ECO:0000313" key="2">
    <source>
        <dbReference type="EMBL" id="KUN15536.1"/>
    </source>
</evidence>
<dbReference type="RefSeq" id="WP_059267112.1">
    <property type="nucleotide sequence ID" value="NZ_KQ948380.1"/>
</dbReference>
<evidence type="ECO:0000256" key="1">
    <source>
        <dbReference type="SAM" id="Phobius"/>
    </source>
</evidence>
<feature type="transmembrane region" description="Helical" evidence="1">
    <location>
        <begin position="90"/>
        <end position="112"/>
    </location>
</feature>
<accession>A0A117Q964</accession>
<keyword evidence="1" id="KW-0472">Membrane</keyword>
<organism evidence="2 3">
    <name type="scientific">Streptomyces corchorusii</name>
    <name type="common">Streptomyces chibaensis</name>
    <dbReference type="NCBI Taxonomy" id="1903"/>
    <lineage>
        <taxon>Bacteria</taxon>
        <taxon>Bacillati</taxon>
        <taxon>Actinomycetota</taxon>
        <taxon>Actinomycetes</taxon>
        <taxon>Kitasatosporales</taxon>
        <taxon>Streptomycetaceae</taxon>
        <taxon>Streptomyces</taxon>
    </lineage>
</organism>
<gene>
    <name evidence="2" type="ORF">AQJ11_43140</name>
</gene>
<dbReference type="AlphaFoldDB" id="A0A117Q964"/>
<sequence>MNMNKQAARGLVDIEAYLYREAHLTAARRRVTAFTARMGGLTHEQKRDIELWYLEEQKYVARMVTKYIADSVGAAETANKIRFGRWLRGTLIAMAVITVLTFVCTAVVVGSVS</sequence>
<evidence type="ECO:0000313" key="3">
    <source>
        <dbReference type="Proteomes" id="UP000053398"/>
    </source>
</evidence>
<keyword evidence="1" id="KW-1133">Transmembrane helix</keyword>
<name>A0A117Q964_STRCK</name>
<keyword evidence="3" id="KW-1185">Reference proteome</keyword>
<comment type="caution">
    <text evidence="2">The sequence shown here is derived from an EMBL/GenBank/DDBJ whole genome shotgun (WGS) entry which is preliminary data.</text>
</comment>
<dbReference type="Proteomes" id="UP000053398">
    <property type="component" value="Unassembled WGS sequence"/>
</dbReference>
<keyword evidence="1" id="KW-0812">Transmembrane</keyword>